<evidence type="ECO:0000313" key="2">
    <source>
        <dbReference type="EMBL" id="AMQ45553.1"/>
    </source>
</evidence>
<keyword evidence="2" id="KW-0614">Plasmid</keyword>
<keyword evidence="1" id="KW-0472">Membrane</keyword>
<feature type="transmembrane region" description="Helical" evidence="1">
    <location>
        <begin position="47"/>
        <end position="68"/>
    </location>
</feature>
<dbReference type="EMBL" id="KU295133">
    <property type="protein sequence ID" value="AMQ45553.1"/>
    <property type="molecule type" value="Genomic_DNA"/>
</dbReference>
<proteinExistence type="predicted"/>
<accession>A0A142EBL5</accession>
<sequence>MDFEARKQKALAIMASCKMWKSNYAPLLIRLLWRLGINIPPLPFAPFWQVFGVMAGSFSVGYGLWMYWMVWRAQGMPPLFACKISLIAGVLFGLTMALFHLWRRKVNKLPDWKDL</sequence>
<protein>
    <submittedName>
        <fullName evidence="2">Putative membrane protein</fullName>
    </submittedName>
</protein>
<evidence type="ECO:0000256" key="1">
    <source>
        <dbReference type="SAM" id="Phobius"/>
    </source>
</evidence>
<dbReference type="RefSeq" id="WP_004152301.1">
    <property type="nucleotide sequence ID" value="NZ_JANUWO010000020.1"/>
</dbReference>
<feature type="transmembrane region" description="Helical" evidence="1">
    <location>
        <begin position="80"/>
        <end position="102"/>
    </location>
</feature>
<keyword evidence="1" id="KW-1133">Transmembrane helix</keyword>
<dbReference type="InterPro" id="IPR045644">
    <property type="entry name" value="DUF6404"/>
</dbReference>
<organism evidence="2">
    <name type="scientific">Escherichia coli</name>
    <dbReference type="NCBI Taxonomy" id="562"/>
    <lineage>
        <taxon>Bacteria</taxon>
        <taxon>Pseudomonadati</taxon>
        <taxon>Pseudomonadota</taxon>
        <taxon>Gammaproteobacteria</taxon>
        <taxon>Enterobacterales</taxon>
        <taxon>Enterobacteriaceae</taxon>
        <taxon>Escherichia</taxon>
    </lineage>
</organism>
<geneLocation type="plasmid" evidence="2">
    <name>pBK33689</name>
</geneLocation>
<keyword evidence="1" id="KW-0812">Transmembrane</keyword>
<name>A0A142EBL5_ECOLX</name>
<dbReference type="Pfam" id="PF19942">
    <property type="entry name" value="DUF6404"/>
    <property type="match status" value="1"/>
</dbReference>
<reference evidence="2" key="1">
    <citation type="submission" date="2015-12" db="EMBL/GenBank/DDBJ databases">
        <title>Molecular Epidemiology and Plasmid Analysis of KPC-Producing Escherichia coli.</title>
        <authorList>
            <person name="Chavda K."/>
            <person name="Chen L."/>
            <person name="Kreiswirth B."/>
        </authorList>
    </citation>
    <scope>NUCLEOTIDE SEQUENCE</scope>
    <source>
        <strain evidence="2">BK33689</strain>
        <plasmid evidence="2">pBK33689</plasmid>
    </source>
</reference>
<dbReference type="AlphaFoldDB" id="A0A142EBL5"/>